<feature type="domain" description="HMA" evidence="2">
    <location>
        <begin position="1"/>
        <end position="63"/>
    </location>
</feature>
<gene>
    <name evidence="3" type="ORF">SAMN06295970_10332</name>
</gene>
<dbReference type="SUPFAM" id="SSF55008">
    <property type="entry name" value="HMA, heavy metal-associated domain"/>
    <property type="match status" value="1"/>
</dbReference>
<dbReference type="CDD" id="cd00371">
    <property type="entry name" value="HMA"/>
    <property type="match status" value="1"/>
</dbReference>
<accession>A0ABY1PWQ9</accession>
<reference evidence="3 4" key="1">
    <citation type="submission" date="2017-05" db="EMBL/GenBank/DDBJ databases">
        <authorList>
            <person name="Varghese N."/>
            <person name="Submissions S."/>
        </authorList>
    </citation>
    <scope>NUCLEOTIDE SEQUENCE [LARGE SCALE GENOMIC DNA]</scope>
    <source>
        <strain evidence="3 4">DSM 26001</strain>
    </source>
</reference>
<protein>
    <submittedName>
        <fullName evidence="3">Copper chaperone</fullName>
    </submittedName>
</protein>
<evidence type="ECO:0000313" key="4">
    <source>
        <dbReference type="Proteomes" id="UP001158049"/>
    </source>
</evidence>
<dbReference type="Proteomes" id="UP001158049">
    <property type="component" value="Unassembled WGS sequence"/>
</dbReference>
<organism evidence="3 4">
    <name type="scientific">Noviherbaspirillum suwonense</name>
    <dbReference type="NCBI Taxonomy" id="1224511"/>
    <lineage>
        <taxon>Bacteria</taxon>
        <taxon>Pseudomonadati</taxon>
        <taxon>Pseudomonadota</taxon>
        <taxon>Betaproteobacteria</taxon>
        <taxon>Burkholderiales</taxon>
        <taxon>Oxalobacteraceae</taxon>
        <taxon>Noviherbaspirillum</taxon>
    </lineage>
</organism>
<proteinExistence type="predicted"/>
<name>A0ABY1PWQ9_9BURK</name>
<comment type="caution">
    <text evidence="3">The sequence shown here is derived from an EMBL/GenBank/DDBJ whole genome shotgun (WGS) entry which is preliminary data.</text>
</comment>
<dbReference type="InterPro" id="IPR036163">
    <property type="entry name" value="HMA_dom_sf"/>
</dbReference>
<evidence type="ECO:0000256" key="1">
    <source>
        <dbReference type="ARBA" id="ARBA00022723"/>
    </source>
</evidence>
<dbReference type="InterPro" id="IPR006121">
    <property type="entry name" value="HMA_dom"/>
</dbReference>
<keyword evidence="1" id="KW-0479">Metal-binding</keyword>
<dbReference type="Pfam" id="PF00403">
    <property type="entry name" value="HMA"/>
    <property type="match status" value="1"/>
</dbReference>
<evidence type="ECO:0000313" key="3">
    <source>
        <dbReference type="EMBL" id="SMP51522.1"/>
    </source>
</evidence>
<dbReference type="PROSITE" id="PS01047">
    <property type="entry name" value="HMA_1"/>
    <property type="match status" value="1"/>
</dbReference>
<dbReference type="Gene3D" id="3.30.70.100">
    <property type="match status" value="1"/>
</dbReference>
<dbReference type="RefSeq" id="WP_283441311.1">
    <property type="nucleotide sequence ID" value="NZ_FXUL01000003.1"/>
</dbReference>
<evidence type="ECO:0000259" key="2">
    <source>
        <dbReference type="PROSITE" id="PS50846"/>
    </source>
</evidence>
<dbReference type="PROSITE" id="PS50846">
    <property type="entry name" value="HMA_2"/>
    <property type="match status" value="1"/>
</dbReference>
<dbReference type="EMBL" id="FXUL01000003">
    <property type="protein sequence ID" value="SMP51522.1"/>
    <property type="molecule type" value="Genomic_DNA"/>
</dbReference>
<dbReference type="InterPro" id="IPR017969">
    <property type="entry name" value="Heavy-metal-associated_CS"/>
</dbReference>
<sequence>MYELQVEGMTCGGCVRSVTKSVQSVDGGAKVDVDLPSKKVRVETQASLDAVKAAISDAGYDVTAGAAV</sequence>
<keyword evidence="4" id="KW-1185">Reference proteome</keyword>